<keyword evidence="2" id="KW-0812">Transmembrane</keyword>
<dbReference type="PROSITE" id="PS50850">
    <property type="entry name" value="MFS"/>
    <property type="match status" value="1"/>
</dbReference>
<dbReference type="AlphaFoldDB" id="A0A4P7MWE6"/>
<organism evidence="5 6">
    <name type="scientific">Pyricularia oryzae</name>
    <name type="common">Rice blast fungus</name>
    <name type="synonym">Magnaporthe oryzae</name>
    <dbReference type="NCBI Taxonomy" id="318829"/>
    <lineage>
        <taxon>Eukaryota</taxon>
        <taxon>Fungi</taxon>
        <taxon>Dikarya</taxon>
        <taxon>Ascomycota</taxon>
        <taxon>Pezizomycotina</taxon>
        <taxon>Sordariomycetes</taxon>
        <taxon>Sordariomycetidae</taxon>
        <taxon>Magnaporthales</taxon>
        <taxon>Pyriculariaceae</taxon>
        <taxon>Pyricularia</taxon>
    </lineage>
</organism>
<dbReference type="PANTHER" id="PTHR23501">
    <property type="entry name" value="MAJOR FACILITATOR SUPERFAMILY"/>
    <property type="match status" value="1"/>
</dbReference>
<reference evidence="5 6" key="1">
    <citation type="journal article" date="2019" name="Mol. Biol. Evol.">
        <title>Blast fungal genomes show frequent chromosomal changes, gene gains and losses, and effector gene turnover.</title>
        <authorList>
            <person name="Gomez Luciano L.B."/>
            <person name="Jason Tsai I."/>
            <person name="Chuma I."/>
            <person name="Tosa Y."/>
            <person name="Chen Y.H."/>
            <person name="Li J.Y."/>
            <person name="Li M.Y."/>
            <person name="Jade Lu M.Y."/>
            <person name="Nakayashiki H."/>
            <person name="Li W.H."/>
        </authorList>
    </citation>
    <scope>NUCLEOTIDE SEQUENCE [LARGE SCALE GENOMIC DNA]</scope>
    <source>
        <strain evidence="5">MZ5-1-6</strain>
    </source>
</reference>
<evidence type="ECO:0000313" key="6">
    <source>
        <dbReference type="Proteomes" id="UP000294847"/>
    </source>
</evidence>
<protein>
    <submittedName>
        <fullName evidence="5">Uncharacterized protein</fullName>
    </submittedName>
</protein>
<evidence type="ECO:0000313" key="5">
    <source>
        <dbReference type="EMBL" id="QBZ53541.1"/>
    </source>
</evidence>
<dbReference type="PRINTS" id="PR01036">
    <property type="entry name" value="TCRTETB"/>
</dbReference>
<dbReference type="PANTHER" id="PTHR23501:SF198">
    <property type="entry name" value="AZOLE RESISTANCE PROTEIN 1-RELATED"/>
    <property type="match status" value="1"/>
</dbReference>
<gene>
    <name evidence="5" type="ORF">PoMZ_09228</name>
</gene>
<dbReference type="GO" id="GO:0022857">
    <property type="term" value="F:transmembrane transporter activity"/>
    <property type="evidence" value="ECO:0007669"/>
    <property type="project" value="InterPro"/>
</dbReference>
<name>A0A4P7MWE6_PYROR</name>
<keyword evidence="3" id="KW-1133">Transmembrane helix</keyword>
<dbReference type="Gene3D" id="1.20.1250.20">
    <property type="entry name" value="MFS general substrate transporter like domains"/>
    <property type="match status" value="1"/>
</dbReference>
<dbReference type="Proteomes" id="UP000294847">
    <property type="component" value="Chromosome 1"/>
</dbReference>
<evidence type="ECO:0000256" key="3">
    <source>
        <dbReference type="ARBA" id="ARBA00022989"/>
    </source>
</evidence>
<dbReference type="EMBL" id="CP034204">
    <property type="protein sequence ID" value="QBZ53541.1"/>
    <property type="molecule type" value="Genomic_DNA"/>
</dbReference>
<comment type="subcellular location">
    <subcellularLocation>
        <location evidence="1">Membrane</location>
        <topology evidence="1">Multi-pass membrane protein</topology>
    </subcellularLocation>
</comment>
<evidence type="ECO:0000256" key="2">
    <source>
        <dbReference type="ARBA" id="ARBA00022692"/>
    </source>
</evidence>
<keyword evidence="4" id="KW-0472">Membrane</keyword>
<accession>A0A4P7MWE6</accession>
<evidence type="ECO:0000256" key="4">
    <source>
        <dbReference type="ARBA" id="ARBA00023136"/>
    </source>
</evidence>
<dbReference type="InterPro" id="IPR011701">
    <property type="entry name" value="MFS"/>
</dbReference>
<sequence>MAMSDVPKSPVSSGPPPNNLEGAKLYTLLAGVYLAVLCIAMDRTMLSPALATITTEFGTVKDLGWYTSADLLTTAAVQCLYGAIYRNFDTRWTFILSIIIFETGSLISALSTASYVLIIGRAVSGLGNAGLASGSYMVIAKVVPPRLKAAFLGLFGAVWGIASICGPILGGYFAGKVTWRWCFWINLPLGAVTLATMVFFPSPNSDDSANGGRPSFVSKILQLDLVGAGILLPSVTMFMLALQWGGAEFSWNSPTIIGLLVGSMLLALMFSLSQIRLQDKALVPPILFKERDPLCSMIFNFLFGASYYAMLPYICVTADEAGLRLLPISLTAVLSSIFSGIVISRLNKFNALLLIELVLVAVAAGLMSTLSIETQPSFWIPSEIIWGLGVGAGFQITQLVLQHSVPYYLIPQATSCGQFFSVLGGAISVASAEAAFKNGFVAQMASTVSQVPAMLIINTGASQLHKTLQGLGQPAEVSENILNAYNFGLRCVFIIGTAGAIATFVAALGFRWKPLGRSETIDTECGTSVTSSHQTSTAIVGKKVSDIEDGISGKKAT</sequence>
<dbReference type="GO" id="GO:0005886">
    <property type="term" value="C:plasma membrane"/>
    <property type="evidence" value="ECO:0007669"/>
    <property type="project" value="TreeGrafter"/>
</dbReference>
<dbReference type="Pfam" id="PF07690">
    <property type="entry name" value="MFS_1"/>
    <property type="match status" value="1"/>
</dbReference>
<dbReference type="InterPro" id="IPR036259">
    <property type="entry name" value="MFS_trans_sf"/>
</dbReference>
<proteinExistence type="predicted"/>
<dbReference type="SUPFAM" id="SSF103473">
    <property type="entry name" value="MFS general substrate transporter"/>
    <property type="match status" value="1"/>
</dbReference>
<dbReference type="InterPro" id="IPR020846">
    <property type="entry name" value="MFS_dom"/>
</dbReference>
<evidence type="ECO:0000256" key="1">
    <source>
        <dbReference type="ARBA" id="ARBA00004141"/>
    </source>
</evidence>